<proteinExistence type="predicted"/>
<protein>
    <submittedName>
        <fullName evidence="2">Uncharacterized protein</fullName>
    </submittedName>
</protein>
<dbReference type="EMBL" id="JAQQWP010000001">
    <property type="protein sequence ID" value="KAK8132525.1"/>
    <property type="molecule type" value="Genomic_DNA"/>
</dbReference>
<organism evidence="2 3">
    <name type="scientific">Apiospora kogelbergensis</name>
    <dbReference type="NCBI Taxonomy" id="1337665"/>
    <lineage>
        <taxon>Eukaryota</taxon>
        <taxon>Fungi</taxon>
        <taxon>Dikarya</taxon>
        <taxon>Ascomycota</taxon>
        <taxon>Pezizomycotina</taxon>
        <taxon>Sordariomycetes</taxon>
        <taxon>Xylariomycetidae</taxon>
        <taxon>Amphisphaeriales</taxon>
        <taxon>Apiosporaceae</taxon>
        <taxon>Apiospora</taxon>
    </lineage>
</organism>
<evidence type="ECO:0000313" key="3">
    <source>
        <dbReference type="Proteomes" id="UP001392437"/>
    </source>
</evidence>
<gene>
    <name evidence="2" type="ORF">PG999_000698</name>
</gene>
<reference evidence="2 3" key="1">
    <citation type="submission" date="2023-01" db="EMBL/GenBank/DDBJ databases">
        <title>Analysis of 21 Apiospora genomes using comparative genomics revels a genus with tremendous synthesis potential of carbohydrate active enzymes and secondary metabolites.</title>
        <authorList>
            <person name="Sorensen T."/>
        </authorList>
    </citation>
    <scope>NUCLEOTIDE SEQUENCE [LARGE SCALE GENOMIC DNA]</scope>
    <source>
        <strain evidence="2 3">CBS 117206</strain>
    </source>
</reference>
<accession>A0AAW0RC96</accession>
<feature type="region of interest" description="Disordered" evidence="1">
    <location>
        <begin position="232"/>
        <end position="308"/>
    </location>
</feature>
<feature type="compositionally biased region" description="Basic residues" evidence="1">
    <location>
        <begin position="263"/>
        <end position="273"/>
    </location>
</feature>
<evidence type="ECO:0000256" key="1">
    <source>
        <dbReference type="SAM" id="MobiDB-lite"/>
    </source>
</evidence>
<keyword evidence="3" id="KW-1185">Reference proteome</keyword>
<evidence type="ECO:0000313" key="2">
    <source>
        <dbReference type="EMBL" id="KAK8132525.1"/>
    </source>
</evidence>
<sequence length="308" mass="35037">MMADLHCPNNLPAEVVEGVISFLEQTHMSLDNDSVITTIRKIVADELWAGHRIDVSSADCDFVMRNDSMDYELVHDEHGVGFFQNASYRVPLITIAPGEREQDVLRVGNVDGGWWGHYVSPPLRTNKGVGDYLAFMFVLDQDGEKRKYLFPPLKALQFHVTPTGESCWLVVNVPQKQEFEELRREAGNYERKYNGSIEESAKPAEEEIVCTEDMISRIETWLADIEIADRPEGGRRRRGYRSGPSLGWGNGRSLYEPEEKPRNQGRRGGRRGNRTAPRANMRQPAIREHNASPAQPVVRQILRRPIDP</sequence>
<name>A0AAW0RC96_9PEZI</name>
<comment type="caution">
    <text evidence="2">The sequence shown here is derived from an EMBL/GenBank/DDBJ whole genome shotgun (WGS) entry which is preliminary data.</text>
</comment>
<dbReference type="Proteomes" id="UP001392437">
    <property type="component" value="Unassembled WGS sequence"/>
</dbReference>
<dbReference type="AlphaFoldDB" id="A0AAW0RC96"/>